<feature type="compositionally biased region" description="Basic residues" evidence="15">
    <location>
        <begin position="1043"/>
        <end position="1061"/>
    </location>
</feature>
<dbReference type="InterPro" id="IPR012603">
    <property type="entry name" value="ARID4A/B_PWWP"/>
</dbReference>
<dbReference type="AlphaFoldDB" id="A0A8B9TTF1"/>
<dbReference type="FunFam" id="2.30.30.140:FF:000009">
    <property type="entry name" value="AT-rich interactive domain-containing protein 4B"/>
    <property type="match status" value="1"/>
</dbReference>
<dbReference type="FunFam" id="1.10.150.60:FF:000003">
    <property type="entry name" value="AT-rich interactive domain-containing protein 4B"/>
    <property type="match status" value="1"/>
</dbReference>
<dbReference type="InterPro" id="IPR001606">
    <property type="entry name" value="ARID_dom"/>
</dbReference>
<dbReference type="InterPro" id="IPR036431">
    <property type="entry name" value="ARID_dom_sf"/>
</dbReference>
<dbReference type="Pfam" id="PF01388">
    <property type="entry name" value="ARID"/>
    <property type="match status" value="1"/>
</dbReference>
<dbReference type="GO" id="GO:0000976">
    <property type="term" value="F:transcription cis-regulatory region binding"/>
    <property type="evidence" value="ECO:0007669"/>
    <property type="project" value="TreeGrafter"/>
</dbReference>
<feature type="compositionally biased region" description="Acidic residues" evidence="15">
    <location>
        <begin position="625"/>
        <end position="635"/>
    </location>
</feature>
<feature type="compositionally biased region" description="Polar residues" evidence="15">
    <location>
        <begin position="1075"/>
        <end position="1104"/>
    </location>
</feature>
<feature type="region of interest" description="Disordered" evidence="15">
    <location>
        <begin position="824"/>
        <end position="843"/>
    </location>
</feature>
<feature type="region of interest" description="Disordered" evidence="15">
    <location>
        <begin position="853"/>
        <end position="1126"/>
    </location>
</feature>
<reference evidence="17" key="2">
    <citation type="submission" date="2025-08" db="UniProtKB">
        <authorList>
            <consortium name="Ensembl"/>
        </authorList>
    </citation>
    <scope>IDENTIFICATION</scope>
</reference>
<feature type="compositionally biased region" description="Basic and acidic residues" evidence="15">
    <location>
        <begin position="415"/>
        <end position="471"/>
    </location>
</feature>
<dbReference type="SMART" id="SM00333">
    <property type="entry name" value="TUDOR"/>
    <property type="match status" value="1"/>
</dbReference>
<dbReference type="GO" id="GO:0006325">
    <property type="term" value="P:chromatin organization"/>
    <property type="evidence" value="ECO:0007669"/>
    <property type="project" value="UniProtKB-KW"/>
</dbReference>
<feature type="compositionally biased region" description="Basic and acidic residues" evidence="15">
    <location>
        <begin position="909"/>
        <end position="924"/>
    </location>
</feature>
<dbReference type="FunFam" id="2.30.30.140:FF:000044">
    <property type="entry name" value="AT-rich interactive domain-containing protein 4B isoform X1"/>
    <property type="match status" value="1"/>
</dbReference>
<dbReference type="Gene3D" id="2.30.30.140">
    <property type="match status" value="2"/>
</dbReference>
<comment type="subunit">
    <text evidence="11">Component of a Sin3A corepressor complex consisting of SIN3A, SAP130, SUDS3/SAP45, SAP180, HDAC1 and HDAC2. Interacts with ARID4A. Interacts with AR.</text>
</comment>
<evidence type="ECO:0000256" key="6">
    <source>
        <dbReference type="ARBA" id="ARBA00023054"/>
    </source>
</evidence>
<evidence type="ECO:0000256" key="8">
    <source>
        <dbReference type="ARBA" id="ARBA00023163"/>
    </source>
</evidence>
<comment type="function">
    <text evidence="10">Acts as a transcriptional repressor. May function in the assembly and/or enzymatic activity of the Sin3A corepressor complex or in mediating interactions between the complex and other regulatory complexes. Plays a role in the regulation of epigenetic modifications at the PWS/AS imprinting center near the SNRPN promoter, where it might function as part of a complex with RB1 and ARID4A. Involved in spermatogenesis, together with ARID4A, where it functions as a transcriptional coactivator for AR (androgen receptor) and enhances expression of genes required for sperm maturation. Regulates expression of the tight junction protein CLDN3 in the testis, which is important for integrity of the blood-testis barrier. Plays a role in myeloid homeostasis where it regulates the histone methylation state of bone marrow cells and expression of various genes involved in hematopoiesis. May function as a leukemia suppressor.</text>
</comment>
<feature type="compositionally biased region" description="Basic and acidic residues" evidence="15">
    <location>
        <begin position="824"/>
        <end position="841"/>
    </location>
</feature>
<feature type="compositionally biased region" description="Acidic residues" evidence="15">
    <location>
        <begin position="700"/>
        <end position="711"/>
    </location>
</feature>
<evidence type="ECO:0000256" key="7">
    <source>
        <dbReference type="ARBA" id="ARBA00023125"/>
    </source>
</evidence>
<evidence type="ECO:0000256" key="5">
    <source>
        <dbReference type="ARBA" id="ARBA00023015"/>
    </source>
</evidence>
<dbReference type="SUPFAM" id="SSF63748">
    <property type="entry name" value="Tudor/PWWP/MBT"/>
    <property type="match status" value="1"/>
</dbReference>
<evidence type="ECO:0000256" key="1">
    <source>
        <dbReference type="ARBA" id="ARBA00022499"/>
    </source>
</evidence>
<evidence type="ECO:0000256" key="3">
    <source>
        <dbReference type="ARBA" id="ARBA00022843"/>
    </source>
</evidence>
<keyword evidence="5" id="KW-0805">Transcription regulation</keyword>
<feature type="compositionally biased region" description="Basic and acidic residues" evidence="15">
    <location>
        <begin position="522"/>
        <end position="547"/>
    </location>
</feature>
<dbReference type="PROSITE" id="PS51011">
    <property type="entry name" value="ARID"/>
    <property type="match status" value="1"/>
</dbReference>
<dbReference type="SMART" id="SM00501">
    <property type="entry name" value="BRIGHT"/>
    <property type="match status" value="1"/>
</dbReference>
<feature type="compositionally biased region" description="Basic and acidic residues" evidence="15">
    <location>
        <begin position="485"/>
        <end position="514"/>
    </location>
</feature>
<dbReference type="SMART" id="SM01014">
    <property type="entry name" value="ARID"/>
    <property type="match status" value="1"/>
</dbReference>
<dbReference type="Ensembl" id="ENSAPLT00020028011.1">
    <property type="protein sequence ID" value="ENSAPLP00020025998.1"/>
    <property type="gene ID" value="ENSAPLG00020017783.1"/>
</dbReference>
<dbReference type="CDD" id="cd20462">
    <property type="entry name" value="Tudor_ARID4B_rpt2"/>
    <property type="match status" value="1"/>
</dbReference>
<keyword evidence="9" id="KW-0539">Nucleus</keyword>
<feature type="region of interest" description="Disordered" evidence="15">
    <location>
        <begin position="1171"/>
        <end position="1205"/>
    </location>
</feature>
<evidence type="ECO:0000256" key="15">
    <source>
        <dbReference type="SAM" id="MobiDB-lite"/>
    </source>
</evidence>
<evidence type="ECO:0000256" key="14">
    <source>
        <dbReference type="ARBA" id="ARBA00083404"/>
    </source>
</evidence>
<evidence type="ECO:0000256" key="13">
    <source>
        <dbReference type="ARBA" id="ARBA00078156"/>
    </source>
</evidence>
<feature type="compositionally biased region" description="Basic residues" evidence="15">
    <location>
        <begin position="548"/>
        <end position="557"/>
    </location>
</feature>
<dbReference type="PANTHER" id="PTHR13964:SF24">
    <property type="entry name" value="AT-RICH INTERACTIVE DOMAIN-CONTAINING PROTEIN 4B"/>
    <property type="match status" value="1"/>
</dbReference>
<keyword evidence="7" id="KW-0238">DNA-binding</keyword>
<keyword evidence="6" id="KW-0175">Coiled coil</keyword>
<feature type="region of interest" description="Disordered" evidence="15">
    <location>
        <begin position="415"/>
        <end position="790"/>
    </location>
</feature>
<dbReference type="InterPro" id="IPR002999">
    <property type="entry name" value="Tudor"/>
</dbReference>
<feature type="compositionally biased region" description="Basic and acidic residues" evidence="15">
    <location>
        <begin position="969"/>
        <end position="978"/>
    </location>
</feature>
<proteinExistence type="predicted"/>
<dbReference type="InterPro" id="IPR028853">
    <property type="entry name" value="ARID4B_ARID/BRIGHT"/>
</dbReference>
<keyword evidence="3" id="KW-0832">Ubl conjugation</keyword>
<protein>
    <recommendedName>
        <fullName evidence="12">AT-rich interactive domain-containing protein 4B</fullName>
    </recommendedName>
    <alternativeName>
        <fullName evidence="13">180 kDa Sin3-associated polypeptide</fullName>
    </alternativeName>
    <alternativeName>
        <fullName evidence="14">Histone deacetylase complex subunit SAP180</fullName>
    </alternativeName>
</protein>
<keyword evidence="2" id="KW-0597">Phosphoprotein</keyword>
<keyword evidence="4" id="KW-0156">Chromatin regulator</keyword>
<dbReference type="CDD" id="cd16883">
    <property type="entry name" value="ARID_ARID4B"/>
    <property type="match status" value="1"/>
</dbReference>
<evidence type="ECO:0000256" key="2">
    <source>
        <dbReference type="ARBA" id="ARBA00022553"/>
    </source>
</evidence>
<accession>A0A8B9TTF1</accession>
<dbReference type="Pfam" id="PF08169">
    <property type="entry name" value="RBB1NT"/>
    <property type="match status" value="1"/>
</dbReference>
<sequence>FQAIDEPPYLTVGTDVSAKYRGAFCEAKIKTAKRLVKVKVTFRHDSSTVEVQDDHIKGPLKVGTVVEVKNPDGTYQEAVINKLTDASWYTVVFDDGDEKTLRRSSLCLKGERHFAESETLDQLPLTNPEHFGTPVIGKKTNRGRRSNHIPEEESSSSSSDEDEDDRKQSDELLGKVVCVDCFSVDKKKALWFPALVVCPDCSDDIAVKKDNILVRSFKDGKFVSVPRKDVREISETSPKPDALLKQAFDQALEFHKNRTVPSNWKTELKEDSSSSEAEEEEEDEKEKEDNSSEEEEEIEPFPEERENFLQQLYKFMEDRGTPINKRPVLGYRNLNLFKLFRLVHKLGGFDNIESGAVWKQVYQDLGIPVLNSAAGYNVKCAYKKYLYGFEEYCTSANIEFQMALPEKVTSKPCKDCEKEKELKMREDPEQDVKEIKADKEERKQEEVAAVQQEDKKLAENDNESKENDKPTGNRKNLPDSAHIQPDQEKDLNVIKTEDETKAEDKEEEKIKEMENPTANTEAEEKEKSGYDEWIKADKIVRPADKNVPKIKHRKKIKNKTDKEKEEKYSPKNCKLRRLSKPPFHTSTSPETGSKLDSAEAKNTEQAPVKSVEITSIINGLQASESSDDSEQEDDQSAQNVHTDGKEESQHEAVSQDKNELCLKEEQSSSALPEETKALTDAVVPKSGSKSPERLRKEMEELSEDTDSDGEDEATKKRKEVKREVADKTAKPQVKRGKRRYCVTEESLKTVSPNRKDEKSKNKDSLSLENSSNSSSDEDEEDKAKLKITPTKKYNGLEEKRKSLRTGTFYSGFSEVAEKRIKLLNNSDERLQNTRAKDRKDVWSSIQGQWPKKTLKELFSDSDTEAAASPPHAAPEDAAAEEQLQTLAEEDISLPSSELEKPLPASADVKPVEEKPAEMGEKKVEFPSSGSNSVLNTPPTTPESPSSVTVTDSRHQSSVTVSETLPPNQEEIRSIKSETDSTIEVDSVAGELQDLQSEGNISPTGFDASVSSSSSNQPEPEHTEKVCAGQKRLKDAQGGGSSSKKQKRSHKTSSVNNKKKSKTTNSSDSEELSAGESLSKSQPAKSVSTGMKSHQTKSPARTQSPGKCGKNGEKESDLKEQNNRLPKVYKWSFQMSDLENLTSAERITVLQEKLQEIRKHYLSLKSEVASIDRRRKRLKKKERESAATTSSSSSSPSSSSITAAVMLTLAEPSMSSSSQNGMSVECR</sequence>
<feature type="compositionally biased region" description="Basic and acidic residues" evidence="15">
    <location>
        <begin position="690"/>
        <end position="699"/>
    </location>
</feature>
<feature type="compositionally biased region" description="Basic and acidic residues" evidence="15">
    <location>
        <begin position="741"/>
        <end position="765"/>
    </location>
</feature>
<dbReference type="InterPro" id="IPR047474">
    <property type="entry name" value="Tudor_ARID4B_rpt2"/>
</dbReference>
<evidence type="ECO:0000259" key="16">
    <source>
        <dbReference type="PROSITE" id="PS51011"/>
    </source>
</evidence>
<feature type="compositionally biased region" description="Basic and acidic residues" evidence="15">
    <location>
        <begin position="642"/>
        <end position="666"/>
    </location>
</feature>
<dbReference type="SUPFAM" id="SSF46774">
    <property type="entry name" value="ARID-like"/>
    <property type="match status" value="1"/>
</dbReference>
<dbReference type="Proteomes" id="UP000694400">
    <property type="component" value="Chromosome 3"/>
</dbReference>
<evidence type="ECO:0000256" key="11">
    <source>
        <dbReference type="ARBA" id="ARBA00063472"/>
    </source>
</evidence>
<evidence type="ECO:0000313" key="17">
    <source>
        <dbReference type="Ensembl" id="ENSAPLP00020025998.1"/>
    </source>
</evidence>
<feature type="compositionally biased region" description="Polar residues" evidence="15">
    <location>
        <begin position="993"/>
        <end position="1002"/>
    </location>
</feature>
<feature type="region of interest" description="Disordered" evidence="15">
    <location>
        <begin position="263"/>
        <end position="302"/>
    </location>
</feature>
<dbReference type="InterPro" id="IPR051232">
    <property type="entry name" value="ARID/SWI1_ChromRemod"/>
</dbReference>
<feature type="compositionally biased region" description="Low complexity" evidence="15">
    <location>
        <begin position="1185"/>
        <end position="1203"/>
    </location>
</feature>
<feature type="compositionally biased region" description="Basic and acidic residues" evidence="15">
    <location>
        <begin position="1109"/>
        <end position="1121"/>
    </location>
</feature>
<dbReference type="Gene3D" id="1.10.150.60">
    <property type="entry name" value="ARID DNA-binding domain"/>
    <property type="match status" value="1"/>
</dbReference>
<dbReference type="GO" id="GO:0006357">
    <property type="term" value="P:regulation of transcription by RNA polymerase II"/>
    <property type="evidence" value="ECO:0007669"/>
    <property type="project" value="TreeGrafter"/>
</dbReference>
<reference evidence="17" key="3">
    <citation type="submission" date="2025-09" db="UniProtKB">
        <authorList>
            <consortium name="Ensembl"/>
        </authorList>
    </citation>
    <scope>IDENTIFICATION</scope>
</reference>
<evidence type="ECO:0000256" key="4">
    <source>
        <dbReference type="ARBA" id="ARBA00022853"/>
    </source>
</evidence>
<evidence type="ECO:0000256" key="10">
    <source>
        <dbReference type="ARBA" id="ARBA00053656"/>
    </source>
</evidence>
<feature type="compositionally biased region" description="Basic and acidic residues" evidence="15">
    <location>
        <begin position="558"/>
        <end position="569"/>
    </location>
</feature>
<organism evidence="17 18">
    <name type="scientific">Anas platyrhynchos</name>
    <name type="common">Mallard</name>
    <name type="synonym">Anas boschas</name>
    <dbReference type="NCBI Taxonomy" id="8839"/>
    <lineage>
        <taxon>Eukaryota</taxon>
        <taxon>Metazoa</taxon>
        <taxon>Chordata</taxon>
        <taxon>Craniata</taxon>
        <taxon>Vertebrata</taxon>
        <taxon>Euteleostomi</taxon>
        <taxon>Archelosauria</taxon>
        <taxon>Archosauria</taxon>
        <taxon>Dinosauria</taxon>
        <taxon>Saurischia</taxon>
        <taxon>Theropoda</taxon>
        <taxon>Coelurosauria</taxon>
        <taxon>Aves</taxon>
        <taxon>Neognathae</taxon>
        <taxon>Galloanserae</taxon>
        <taxon>Anseriformes</taxon>
        <taxon>Anatidae</taxon>
        <taxon>Anatinae</taxon>
        <taxon>Anas</taxon>
    </lineage>
</organism>
<keyword evidence="8" id="KW-0804">Transcription</keyword>
<dbReference type="GO" id="GO:0005634">
    <property type="term" value="C:nucleus"/>
    <property type="evidence" value="ECO:0007669"/>
    <property type="project" value="TreeGrafter"/>
</dbReference>
<evidence type="ECO:0000256" key="9">
    <source>
        <dbReference type="ARBA" id="ARBA00023242"/>
    </source>
</evidence>
<feature type="domain" description="ARID" evidence="16">
    <location>
        <begin position="302"/>
        <end position="394"/>
    </location>
</feature>
<feature type="region of interest" description="Disordered" evidence="15">
    <location>
        <begin position="123"/>
        <end position="167"/>
    </location>
</feature>
<evidence type="ECO:0000313" key="18">
    <source>
        <dbReference type="Proteomes" id="UP000694400"/>
    </source>
</evidence>
<reference evidence="17" key="1">
    <citation type="submission" date="2019-08" db="EMBL/GenBank/DDBJ databases">
        <title>Three high-quality genomes provides insights into domestication of ducks.</title>
        <authorList>
            <person name="Hou Z.C."/>
            <person name="Zhu F."/>
            <person name="Yin Z.T."/>
            <person name="Zhang F."/>
        </authorList>
    </citation>
    <scope>NUCLEOTIDE SEQUENCE [LARGE SCALE GENOMIC DNA]</scope>
</reference>
<keyword evidence="1" id="KW-1017">Isopeptide bond</keyword>
<feature type="compositionally biased region" description="Basic and acidic residues" evidence="15">
    <location>
        <begin position="720"/>
        <end position="729"/>
    </location>
</feature>
<evidence type="ECO:0000256" key="12">
    <source>
        <dbReference type="ARBA" id="ARBA00071292"/>
    </source>
</evidence>
<dbReference type="PANTHER" id="PTHR13964">
    <property type="entry name" value="RBP-RELATED"/>
    <property type="match status" value="1"/>
</dbReference>
<feature type="compositionally biased region" description="Acidic residues" evidence="15">
    <location>
        <begin position="276"/>
        <end position="301"/>
    </location>
</feature>
<feature type="compositionally biased region" description="Polar residues" evidence="15">
    <location>
        <begin position="955"/>
        <end position="966"/>
    </location>
</feature>
<name>A0A8B9TTF1_ANAPL</name>